<evidence type="ECO:0000256" key="1">
    <source>
        <dbReference type="ARBA" id="ARBA00009580"/>
    </source>
</evidence>
<dbReference type="InterPro" id="IPR016130">
    <property type="entry name" value="Tyr_Pase_AS"/>
</dbReference>
<comment type="caution">
    <text evidence="2">The sequence shown here is derived from an EMBL/GenBank/DDBJ whole genome shotgun (WGS) entry which is preliminary data.</text>
</comment>
<dbReference type="EMBL" id="JBHSDU010000014">
    <property type="protein sequence ID" value="MFC4312721.1"/>
    <property type="molecule type" value="Genomic_DNA"/>
</dbReference>
<comment type="similarity">
    <text evidence="1">Belongs to the protein-tyrosine phosphatase family.</text>
</comment>
<dbReference type="RefSeq" id="WP_380602854.1">
    <property type="nucleotide sequence ID" value="NZ_JBHSDU010000014.1"/>
</dbReference>
<dbReference type="Pfam" id="PF13350">
    <property type="entry name" value="Y_phosphatase3"/>
    <property type="match status" value="1"/>
</dbReference>
<gene>
    <name evidence="2" type="ORF">ACFPN2_26790</name>
</gene>
<dbReference type="InterPro" id="IPR029021">
    <property type="entry name" value="Prot-tyrosine_phosphatase-like"/>
</dbReference>
<evidence type="ECO:0000313" key="3">
    <source>
        <dbReference type="Proteomes" id="UP001595904"/>
    </source>
</evidence>
<dbReference type="PANTHER" id="PTHR31126:SF10">
    <property type="entry name" value="PROTEIN PHOSPHATASE, PUTATIVE (AFU_ORTHOLOGUE AFUA_6G06650)-RELATED"/>
    <property type="match status" value="1"/>
</dbReference>
<evidence type="ECO:0000313" key="2">
    <source>
        <dbReference type="EMBL" id="MFC4312721.1"/>
    </source>
</evidence>
<proteinExistence type="inferred from homology"/>
<dbReference type="Proteomes" id="UP001595904">
    <property type="component" value="Unassembled WGS sequence"/>
</dbReference>
<organism evidence="2 3">
    <name type="scientific">Steroidobacter flavus</name>
    <dbReference type="NCBI Taxonomy" id="1842136"/>
    <lineage>
        <taxon>Bacteria</taxon>
        <taxon>Pseudomonadati</taxon>
        <taxon>Pseudomonadota</taxon>
        <taxon>Gammaproteobacteria</taxon>
        <taxon>Steroidobacterales</taxon>
        <taxon>Steroidobacteraceae</taxon>
        <taxon>Steroidobacter</taxon>
    </lineage>
</organism>
<keyword evidence="3" id="KW-1185">Reference proteome</keyword>
<dbReference type="PANTHER" id="PTHR31126">
    <property type="entry name" value="TYROSINE-PROTEIN PHOSPHATASE"/>
    <property type="match status" value="1"/>
</dbReference>
<name>A0ABV8SYK8_9GAMM</name>
<protein>
    <submittedName>
        <fullName evidence="2">Tyrosine-protein phosphatase</fullName>
    </submittedName>
</protein>
<accession>A0ABV8SYK8</accession>
<dbReference type="PROSITE" id="PS00383">
    <property type="entry name" value="TYR_PHOSPHATASE_1"/>
    <property type="match status" value="1"/>
</dbReference>
<sequence length="184" mass="20414">MSLDYTDPNAAVNFRDVGLFINLIAGRTLLPERRLLRGGTIKWLQDLAAIGHPRTIFCLQGSADQQHPQICNHHFPIANDIEKYDTSRAEVRTWLRGIVRTVASGTIEFPLYVHCLSGRDRTGIVVAAFLKICGADDDHIVQEYQLSAGAESPDPIRLALAGMQDLTTYFKGVDLAQVRAVLTR</sequence>
<dbReference type="InterPro" id="IPR026893">
    <property type="entry name" value="Tyr/Ser_Pase_IphP-type"/>
</dbReference>
<dbReference type="SUPFAM" id="SSF52799">
    <property type="entry name" value="(Phosphotyrosine protein) phosphatases II"/>
    <property type="match status" value="1"/>
</dbReference>
<dbReference type="Gene3D" id="3.90.190.10">
    <property type="entry name" value="Protein tyrosine phosphatase superfamily"/>
    <property type="match status" value="1"/>
</dbReference>
<reference evidence="3" key="1">
    <citation type="journal article" date="2019" name="Int. J. Syst. Evol. Microbiol.">
        <title>The Global Catalogue of Microorganisms (GCM) 10K type strain sequencing project: providing services to taxonomists for standard genome sequencing and annotation.</title>
        <authorList>
            <consortium name="The Broad Institute Genomics Platform"/>
            <consortium name="The Broad Institute Genome Sequencing Center for Infectious Disease"/>
            <person name="Wu L."/>
            <person name="Ma J."/>
        </authorList>
    </citation>
    <scope>NUCLEOTIDE SEQUENCE [LARGE SCALE GENOMIC DNA]</scope>
    <source>
        <strain evidence="3">CGMCC 1.10759</strain>
    </source>
</reference>